<dbReference type="InterPro" id="IPR011063">
    <property type="entry name" value="TilS/TtcA_N"/>
</dbReference>
<evidence type="ECO:0000259" key="8">
    <source>
        <dbReference type="Pfam" id="PF01171"/>
    </source>
</evidence>
<reference evidence="10" key="1">
    <citation type="journal article" date="2018" name="Int. J. Syst. Evol. Microbiol.">
        <title>Jatrophihabitans telluris sp. nov., isolated from sediment soil of lava forest wetlands and the emended description of the genus Jatrophihabitans.</title>
        <authorList>
            <person name="Lee K.C."/>
            <person name="Suh M.K."/>
            <person name="Eom M.K."/>
            <person name="Kim K.K."/>
            <person name="Kim J.S."/>
            <person name="Kim D.S."/>
            <person name="Ko S.H."/>
            <person name="Shin Y.K."/>
            <person name="Lee J.S."/>
        </authorList>
    </citation>
    <scope>NUCLEOTIDE SEQUENCE</scope>
    <source>
        <strain evidence="10">N237</strain>
    </source>
</reference>
<feature type="domain" description="tRNA(Ile)-lysidine/2-thiocytidine synthase N-terminal" evidence="8">
    <location>
        <begin position="143"/>
        <end position="235"/>
    </location>
</feature>
<dbReference type="Pfam" id="PF01171">
    <property type="entry name" value="ATP_bind_3"/>
    <property type="match status" value="2"/>
</dbReference>
<keyword evidence="1 7" id="KW-0963">Cytoplasm</keyword>
<evidence type="ECO:0000256" key="7">
    <source>
        <dbReference type="HAMAP-Rule" id="MF_01161"/>
    </source>
</evidence>
<dbReference type="EC" id="6.3.4.19" evidence="7"/>
<feature type="binding site" evidence="7">
    <location>
        <begin position="35"/>
        <end position="40"/>
    </location>
    <ligand>
        <name>ATP</name>
        <dbReference type="ChEBI" id="CHEBI:30616"/>
    </ligand>
</feature>
<organism evidence="10 11">
    <name type="scientific">Jatrophihabitans telluris</name>
    <dbReference type="NCBI Taxonomy" id="2038343"/>
    <lineage>
        <taxon>Bacteria</taxon>
        <taxon>Bacillati</taxon>
        <taxon>Actinomycetota</taxon>
        <taxon>Actinomycetes</taxon>
        <taxon>Jatrophihabitantales</taxon>
        <taxon>Jatrophihabitantaceae</taxon>
        <taxon>Jatrophihabitans</taxon>
    </lineage>
</organism>
<dbReference type="HAMAP" id="MF_01161">
    <property type="entry name" value="tRNA_Ile_lys_synt"/>
    <property type="match status" value="1"/>
</dbReference>
<gene>
    <name evidence="7 10" type="primary">tilS</name>
    <name evidence="10" type="ORF">M6D93_02675</name>
</gene>
<keyword evidence="3 7" id="KW-0819">tRNA processing</keyword>
<keyword evidence="11" id="KW-1185">Reference proteome</keyword>
<reference evidence="10" key="2">
    <citation type="submission" date="2022-05" db="EMBL/GenBank/DDBJ databases">
        <authorList>
            <person name="Kim J.-S."/>
            <person name="Lee K."/>
            <person name="Suh M."/>
            <person name="Eom M."/>
            <person name="Kim J.-S."/>
            <person name="Kim D.-S."/>
            <person name="Ko S.-H."/>
            <person name="Shin Y."/>
            <person name="Lee J.-S."/>
        </authorList>
    </citation>
    <scope>NUCLEOTIDE SEQUENCE</scope>
    <source>
        <strain evidence="10">N237</strain>
    </source>
</reference>
<dbReference type="Gene3D" id="3.40.50.620">
    <property type="entry name" value="HUPs"/>
    <property type="match status" value="1"/>
</dbReference>
<dbReference type="SUPFAM" id="SSF82829">
    <property type="entry name" value="MesJ substrate recognition domain-like"/>
    <property type="match status" value="1"/>
</dbReference>
<keyword evidence="5 7" id="KW-0067">ATP-binding</keyword>
<feature type="domain" description="tRNA(Ile)-lysidine/2-thiocytidine synthase N-terminal" evidence="8">
    <location>
        <begin position="30"/>
        <end position="123"/>
    </location>
</feature>
<keyword evidence="4 7" id="KW-0547">Nucleotide-binding</keyword>
<dbReference type="InterPro" id="IPR012795">
    <property type="entry name" value="tRNA_Ile_lys_synt_N"/>
</dbReference>
<dbReference type="NCBIfam" id="TIGR02432">
    <property type="entry name" value="lysidine_TilS_N"/>
    <property type="match status" value="1"/>
</dbReference>
<evidence type="ECO:0000256" key="5">
    <source>
        <dbReference type="ARBA" id="ARBA00022840"/>
    </source>
</evidence>
<dbReference type="InterPro" id="IPR015262">
    <property type="entry name" value="tRNA_Ile_lys_synt_subst-bd"/>
</dbReference>
<dbReference type="RefSeq" id="WP_249772772.1">
    <property type="nucleotide sequence ID" value="NZ_CP097332.1"/>
</dbReference>
<dbReference type="PANTHER" id="PTHR43033:SF1">
    <property type="entry name" value="TRNA(ILE)-LYSIDINE SYNTHASE-RELATED"/>
    <property type="match status" value="1"/>
</dbReference>
<keyword evidence="2 7" id="KW-0436">Ligase</keyword>
<comment type="catalytic activity">
    <reaction evidence="6 7">
        <text>cytidine(34) in tRNA(Ile2) + L-lysine + ATP = lysidine(34) in tRNA(Ile2) + AMP + diphosphate + H(+)</text>
        <dbReference type="Rhea" id="RHEA:43744"/>
        <dbReference type="Rhea" id="RHEA-COMP:10625"/>
        <dbReference type="Rhea" id="RHEA-COMP:10670"/>
        <dbReference type="ChEBI" id="CHEBI:15378"/>
        <dbReference type="ChEBI" id="CHEBI:30616"/>
        <dbReference type="ChEBI" id="CHEBI:32551"/>
        <dbReference type="ChEBI" id="CHEBI:33019"/>
        <dbReference type="ChEBI" id="CHEBI:82748"/>
        <dbReference type="ChEBI" id="CHEBI:83665"/>
        <dbReference type="ChEBI" id="CHEBI:456215"/>
        <dbReference type="EC" id="6.3.4.19"/>
    </reaction>
</comment>
<evidence type="ECO:0000313" key="10">
    <source>
        <dbReference type="EMBL" id="UQX88913.1"/>
    </source>
</evidence>
<evidence type="ECO:0000259" key="9">
    <source>
        <dbReference type="Pfam" id="PF09179"/>
    </source>
</evidence>
<proteinExistence type="inferred from homology"/>
<dbReference type="Pfam" id="PF09179">
    <property type="entry name" value="TilS"/>
    <property type="match status" value="1"/>
</dbReference>
<evidence type="ECO:0000256" key="3">
    <source>
        <dbReference type="ARBA" id="ARBA00022694"/>
    </source>
</evidence>
<protein>
    <recommendedName>
        <fullName evidence="7">tRNA(Ile)-lysidine synthase</fullName>
        <ecNumber evidence="7">6.3.4.19</ecNumber>
    </recommendedName>
    <alternativeName>
        <fullName evidence="7">tRNA(Ile)-2-lysyl-cytidine synthase</fullName>
    </alternativeName>
    <alternativeName>
        <fullName evidence="7">tRNA(Ile)-lysidine synthetase</fullName>
    </alternativeName>
</protein>
<dbReference type="InterPro" id="IPR012094">
    <property type="entry name" value="tRNA_Ile_lys_synt"/>
</dbReference>
<accession>A0ABY4QZH3</accession>
<evidence type="ECO:0000256" key="1">
    <source>
        <dbReference type="ARBA" id="ARBA00022490"/>
    </source>
</evidence>
<dbReference type="InterPro" id="IPR014729">
    <property type="entry name" value="Rossmann-like_a/b/a_fold"/>
</dbReference>
<dbReference type="Gene3D" id="1.20.59.20">
    <property type="match status" value="1"/>
</dbReference>
<dbReference type="EMBL" id="CP097332">
    <property type="protein sequence ID" value="UQX88913.1"/>
    <property type="molecule type" value="Genomic_DNA"/>
</dbReference>
<feature type="domain" description="tRNA(Ile)-lysidine synthase substrate-binding" evidence="9">
    <location>
        <begin position="285"/>
        <end position="350"/>
    </location>
</feature>
<evidence type="ECO:0000256" key="2">
    <source>
        <dbReference type="ARBA" id="ARBA00022598"/>
    </source>
</evidence>
<sequence length="357" mass="37406">MGPHPAVAAVRRAVRRSLGSLDELGTDRPVVVACSGGADSLALAAATAFEAARTGRPHALVTVDHGLQADSWQQARRVAQLGYDLGFDPVHIVAVSVADGPGAGGPEAAARTARYRAVAEVADGFGRSAGREPDHRARAGGPAAVLLGHTADDQAETVLLGLGRGSGLASIAGMRAQSGSAPRSAEDSLTHPLLVRPFLQLRRTDTLAASRSLQLPVWDDPHNVDPRYRRVRLRSEAVPLLEEILGGGVVEALARTATQVQDAVDALDQLASRELGLRETPGGGLSVEGLEAEPRAVRTRVLKRWAEEQGADALTSVHVGALEDMVTGWRGQGPIHLPGGCHVRRTSGRLVLSRPDS</sequence>
<dbReference type="PANTHER" id="PTHR43033">
    <property type="entry name" value="TRNA(ILE)-LYSIDINE SYNTHASE-RELATED"/>
    <property type="match status" value="1"/>
</dbReference>
<comment type="function">
    <text evidence="7">Ligates lysine onto the cytidine present at position 34 of the AUA codon-specific tRNA(Ile) that contains the anticodon CAU, in an ATP-dependent manner. Cytidine is converted to lysidine, thus changing the amino acid specificity of the tRNA from methionine to isoleucine.</text>
</comment>
<dbReference type="GO" id="GO:0032267">
    <property type="term" value="F:tRNA(Ile)-lysidine synthase activity"/>
    <property type="evidence" value="ECO:0007669"/>
    <property type="project" value="UniProtKB-EC"/>
</dbReference>
<evidence type="ECO:0000256" key="4">
    <source>
        <dbReference type="ARBA" id="ARBA00022741"/>
    </source>
</evidence>
<dbReference type="Proteomes" id="UP001056336">
    <property type="component" value="Chromosome"/>
</dbReference>
<name>A0ABY4QZH3_9ACTN</name>
<comment type="subcellular location">
    <subcellularLocation>
        <location evidence="7">Cytoplasm</location>
    </subcellularLocation>
</comment>
<evidence type="ECO:0000256" key="6">
    <source>
        <dbReference type="ARBA" id="ARBA00048539"/>
    </source>
</evidence>
<evidence type="ECO:0000313" key="11">
    <source>
        <dbReference type="Proteomes" id="UP001056336"/>
    </source>
</evidence>
<comment type="similarity">
    <text evidence="7">Belongs to the tRNA(Ile)-lysidine synthase family.</text>
</comment>
<comment type="domain">
    <text evidence="7">The N-terminal region contains the highly conserved SGGXDS motif, predicted to be a P-loop motif involved in ATP binding.</text>
</comment>
<dbReference type="SUPFAM" id="SSF52402">
    <property type="entry name" value="Adenine nucleotide alpha hydrolases-like"/>
    <property type="match status" value="1"/>
</dbReference>